<evidence type="ECO:0000313" key="2">
    <source>
        <dbReference type="Proteomes" id="UP000499080"/>
    </source>
</evidence>
<organism evidence="1 2">
    <name type="scientific">Araneus ventricosus</name>
    <name type="common">Orbweaver spider</name>
    <name type="synonym">Epeira ventricosa</name>
    <dbReference type="NCBI Taxonomy" id="182803"/>
    <lineage>
        <taxon>Eukaryota</taxon>
        <taxon>Metazoa</taxon>
        <taxon>Ecdysozoa</taxon>
        <taxon>Arthropoda</taxon>
        <taxon>Chelicerata</taxon>
        <taxon>Arachnida</taxon>
        <taxon>Araneae</taxon>
        <taxon>Araneomorphae</taxon>
        <taxon>Entelegynae</taxon>
        <taxon>Araneoidea</taxon>
        <taxon>Araneidae</taxon>
        <taxon>Araneus</taxon>
    </lineage>
</organism>
<dbReference type="AlphaFoldDB" id="A0A4Y2EZX5"/>
<dbReference type="EMBL" id="BGPR01000750">
    <property type="protein sequence ID" value="GBM34097.1"/>
    <property type="molecule type" value="Genomic_DNA"/>
</dbReference>
<name>A0A4Y2EZX5_ARAVE</name>
<reference evidence="1 2" key="1">
    <citation type="journal article" date="2019" name="Sci. Rep.">
        <title>Orb-weaving spider Araneus ventricosus genome elucidates the spidroin gene catalogue.</title>
        <authorList>
            <person name="Kono N."/>
            <person name="Nakamura H."/>
            <person name="Ohtoshi R."/>
            <person name="Moran D.A.P."/>
            <person name="Shinohara A."/>
            <person name="Yoshida Y."/>
            <person name="Fujiwara M."/>
            <person name="Mori M."/>
            <person name="Tomita M."/>
            <person name="Arakawa K."/>
        </authorList>
    </citation>
    <scope>NUCLEOTIDE SEQUENCE [LARGE SCALE GENOMIC DNA]</scope>
</reference>
<dbReference type="Proteomes" id="UP000499080">
    <property type="component" value="Unassembled WGS sequence"/>
</dbReference>
<comment type="caution">
    <text evidence="1">The sequence shown here is derived from an EMBL/GenBank/DDBJ whole genome shotgun (WGS) entry which is preliminary data.</text>
</comment>
<proteinExistence type="predicted"/>
<keyword evidence="2" id="KW-1185">Reference proteome</keyword>
<gene>
    <name evidence="1" type="ORF">AVEN_225617_1</name>
</gene>
<evidence type="ECO:0000313" key="1">
    <source>
        <dbReference type="EMBL" id="GBM34097.1"/>
    </source>
</evidence>
<accession>A0A4Y2EZX5</accession>
<sequence length="134" mass="15393">MEIYSSNMIPVTYPDYQTSNIMMVSFPVVGGQKFYKFVTLIDYFPAQIFNKVEIPEQSTVCPRLRNSDMHRHSVCPPLRNREMGRHSVCPPFRDKDMGRDSVCPPLINSDIRRHSVCPLLRNSDMHPAFNGATT</sequence>
<protein>
    <submittedName>
        <fullName evidence="1">Uncharacterized protein</fullName>
    </submittedName>
</protein>